<dbReference type="KEGG" id="eiv:EIN_307300"/>
<dbReference type="Proteomes" id="UP000014680">
    <property type="component" value="Unassembled WGS sequence"/>
</dbReference>
<sequence length="221" mass="25115">MQPTQSAFTRVNIYKESTNIFTTIFYPFDSSKVVTQGTQRMIQHVKHVDLSNDSSNSTNKLLQAKRASVERDAAQQGFLILVLACNGFEVKVNKLYKKGRTTHQLYVIESITREGKVYFNLDTLHFPSENLKQKRRRQDTATNNAMIDIIEKFCGAQFVMKIGKKLSLSIPMKRIHTVSIDGINFNSEKIMERGIYQNESIRDNLTPEGCTINSNQVGSAL</sequence>
<dbReference type="VEuPathDB" id="AmoebaDB:EIN_307300"/>
<protein>
    <submittedName>
        <fullName evidence="1">Uncharacterized protein</fullName>
    </submittedName>
</protein>
<reference evidence="1 2" key="1">
    <citation type="submission" date="2012-10" db="EMBL/GenBank/DDBJ databases">
        <authorList>
            <person name="Zafar N."/>
            <person name="Inman J."/>
            <person name="Hall N."/>
            <person name="Lorenzi H."/>
            <person name="Caler E."/>
        </authorList>
    </citation>
    <scope>NUCLEOTIDE SEQUENCE [LARGE SCALE GENOMIC DNA]</scope>
    <source>
        <strain evidence="1 2">IP1</strain>
    </source>
</reference>
<dbReference type="EMBL" id="KB206936">
    <property type="protein sequence ID" value="ELP86734.1"/>
    <property type="molecule type" value="Genomic_DNA"/>
</dbReference>
<dbReference type="AlphaFoldDB" id="A0A0A1TYZ8"/>
<keyword evidence="2" id="KW-1185">Reference proteome</keyword>
<dbReference type="RefSeq" id="XP_004186080.1">
    <property type="nucleotide sequence ID" value="XM_004186032.1"/>
</dbReference>
<evidence type="ECO:0000313" key="1">
    <source>
        <dbReference type="EMBL" id="ELP86734.1"/>
    </source>
</evidence>
<dbReference type="GeneID" id="14885707"/>
<name>A0A0A1TYZ8_ENTIV</name>
<proteinExistence type="predicted"/>
<dbReference type="OrthoDB" id="25820at2759"/>
<accession>A0A0A1TYZ8</accession>
<evidence type="ECO:0000313" key="2">
    <source>
        <dbReference type="Proteomes" id="UP000014680"/>
    </source>
</evidence>
<gene>
    <name evidence="1" type="ORF">EIN_307300</name>
</gene>
<organism evidence="1 2">
    <name type="scientific">Entamoeba invadens IP1</name>
    <dbReference type="NCBI Taxonomy" id="370355"/>
    <lineage>
        <taxon>Eukaryota</taxon>
        <taxon>Amoebozoa</taxon>
        <taxon>Evosea</taxon>
        <taxon>Archamoebae</taxon>
        <taxon>Mastigamoebida</taxon>
        <taxon>Entamoebidae</taxon>
        <taxon>Entamoeba</taxon>
    </lineage>
</organism>